<reference evidence="3" key="1">
    <citation type="submission" date="2013-02" db="EMBL/GenBank/DDBJ databases">
        <authorList>
            <person name="Hughes D."/>
        </authorList>
    </citation>
    <scope>NUCLEOTIDE SEQUENCE</scope>
    <source>
        <strain>Durham</strain>
        <strain evidence="3">NC isolate 2 -- Noor lab</strain>
    </source>
</reference>
<feature type="compositionally biased region" description="Basic residues" evidence="1">
    <location>
        <begin position="54"/>
        <end position="66"/>
    </location>
</feature>
<name>T1H3C8_MEGSC</name>
<dbReference type="EMBL" id="CAQQ02034419">
    <property type="status" value="NOT_ANNOTATED_CDS"/>
    <property type="molecule type" value="Genomic_DNA"/>
</dbReference>
<dbReference type="HOGENOM" id="CLU_1984119_0_0_1"/>
<dbReference type="AlphaFoldDB" id="T1H3C8"/>
<organism evidence="2 3">
    <name type="scientific">Megaselia scalaris</name>
    <name type="common">Humpbacked fly</name>
    <name type="synonym">Phora scalaris</name>
    <dbReference type="NCBI Taxonomy" id="36166"/>
    <lineage>
        <taxon>Eukaryota</taxon>
        <taxon>Metazoa</taxon>
        <taxon>Ecdysozoa</taxon>
        <taxon>Arthropoda</taxon>
        <taxon>Hexapoda</taxon>
        <taxon>Insecta</taxon>
        <taxon>Pterygota</taxon>
        <taxon>Neoptera</taxon>
        <taxon>Endopterygota</taxon>
        <taxon>Diptera</taxon>
        <taxon>Brachycera</taxon>
        <taxon>Muscomorpha</taxon>
        <taxon>Platypezoidea</taxon>
        <taxon>Phoridae</taxon>
        <taxon>Megaseliini</taxon>
        <taxon>Megaselia</taxon>
    </lineage>
</organism>
<accession>T1H3C8</accession>
<evidence type="ECO:0000256" key="1">
    <source>
        <dbReference type="SAM" id="MobiDB-lite"/>
    </source>
</evidence>
<sequence length="126" mass="14675">MVCKNILKSVGEVMKNHQKTDRLRLHLISLEVHQQLAAMTQTVPKAQSLLPRLVHQKSQKKRRKTKTGIENGVSARRRKNEIRRSPNLHKSLVPVDKVSRPRQQFQCLQRLLHQIILRLLKATTLQ</sequence>
<feature type="region of interest" description="Disordered" evidence="1">
    <location>
        <begin position="54"/>
        <end position="95"/>
    </location>
</feature>
<protein>
    <submittedName>
        <fullName evidence="2">Uncharacterized protein</fullName>
    </submittedName>
</protein>
<dbReference type="EMBL" id="CAQQ02034418">
    <property type="status" value="NOT_ANNOTATED_CDS"/>
    <property type="molecule type" value="Genomic_DNA"/>
</dbReference>
<proteinExistence type="predicted"/>
<dbReference type="Proteomes" id="UP000015102">
    <property type="component" value="Unassembled WGS sequence"/>
</dbReference>
<keyword evidence="3" id="KW-1185">Reference proteome</keyword>
<evidence type="ECO:0000313" key="3">
    <source>
        <dbReference type="Proteomes" id="UP000015102"/>
    </source>
</evidence>
<reference evidence="2" key="2">
    <citation type="submission" date="2015-06" db="UniProtKB">
        <authorList>
            <consortium name="EnsemblMetazoa"/>
        </authorList>
    </citation>
    <scope>IDENTIFICATION</scope>
</reference>
<evidence type="ECO:0000313" key="2">
    <source>
        <dbReference type="EnsemblMetazoa" id="MESCA010752-PA"/>
    </source>
</evidence>
<dbReference type="EnsemblMetazoa" id="MESCA010752-RA">
    <property type="protein sequence ID" value="MESCA010752-PA"/>
    <property type="gene ID" value="MESCA010752"/>
</dbReference>